<dbReference type="InterPro" id="IPR036196">
    <property type="entry name" value="Ptyr_pPase_sf"/>
</dbReference>
<dbReference type="SMART" id="SM00226">
    <property type="entry name" value="LMWPc"/>
    <property type="match status" value="1"/>
</dbReference>
<comment type="similarity">
    <text evidence="1">Belongs to the low molecular weight phosphotyrosine protein phosphatase family.</text>
</comment>
<dbReference type="InterPro" id="IPR017867">
    <property type="entry name" value="Tyr_phospatase_low_mol_wt"/>
</dbReference>
<keyword evidence="8" id="KW-1185">Reference proteome</keyword>
<dbReference type="PRINTS" id="PR00719">
    <property type="entry name" value="LMWPTPASE"/>
</dbReference>
<feature type="active site" description="Nucleophile" evidence="5">
    <location>
        <position position="23"/>
    </location>
</feature>
<gene>
    <name evidence="7" type="ORF">SAMN05216199_0134</name>
</gene>
<dbReference type="STRING" id="587636.SAMN05216199_0134"/>
<feature type="domain" description="Phosphotyrosine protein phosphatase I" evidence="6">
    <location>
        <begin position="17"/>
        <end position="173"/>
    </location>
</feature>
<dbReference type="Gene3D" id="3.40.50.2300">
    <property type="match status" value="1"/>
</dbReference>
<dbReference type="OrthoDB" id="9784339at2"/>
<dbReference type="Pfam" id="PF01451">
    <property type="entry name" value="LMWPc"/>
    <property type="match status" value="1"/>
</dbReference>
<evidence type="ECO:0000256" key="2">
    <source>
        <dbReference type="ARBA" id="ARBA00013064"/>
    </source>
</evidence>
<dbReference type="InterPro" id="IPR023485">
    <property type="entry name" value="Ptyr_pPase"/>
</dbReference>
<proteinExistence type="inferred from homology"/>
<evidence type="ECO:0000256" key="1">
    <source>
        <dbReference type="ARBA" id="ARBA00011063"/>
    </source>
</evidence>
<evidence type="ECO:0000256" key="5">
    <source>
        <dbReference type="PIRSR" id="PIRSR617867-1"/>
    </source>
</evidence>
<dbReference type="PANTHER" id="PTHR11717">
    <property type="entry name" value="LOW MOLECULAR WEIGHT PROTEIN TYROSINE PHOSPHATASE"/>
    <property type="match status" value="1"/>
</dbReference>
<sequence length="186" mass="20693">MSNNGDTRSHDRSGEPYRVIVVCTGNICRSPMGEFILRERFEEAGLGHRVEVDSAGTSSWEVGNPADRRTLEVLRRNGHEDFGGTSHVARQFERSWIDGRDLVLAADSGHLEDLRTMARSEEQRSRIRLFREFDPEAVAAGELDMDDPWYGDGDAFDRTYAEVTAAAAGVVEHVRQELAARDGALG</sequence>
<accession>A0A1H9XQN2</accession>
<evidence type="ECO:0000256" key="4">
    <source>
        <dbReference type="ARBA" id="ARBA00022912"/>
    </source>
</evidence>
<dbReference type="RefSeq" id="WP_091762534.1">
    <property type="nucleotide sequence ID" value="NZ_FOHB01000010.1"/>
</dbReference>
<reference evidence="8" key="1">
    <citation type="submission" date="2016-10" db="EMBL/GenBank/DDBJ databases">
        <authorList>
            <person name="Varghese N."/>
            <person name="Submissions S."/>
        </authorList>
    </citation>
    <scope>NUCLEOTIDE SEQUENCE [LARGE SCALE GENOMIC DNA]</scope>
    <source>
        <strain evidence="8">CGMCC 1.6963</strain>
    </source>
</reference>
<protein>
    <recommendedName>
        <fullName evidence="2">protein-tyrosine-phosphatase</fullName>
        <ecNumber evidence="2">3.1.3.48</ecNumber>
    </recommendedName>
</protein>
<dbReference type="Proteomes" id="UP000199019">
    <property type="component" value="Unassembled WGS sequence"/>
</dbReference>
<evidence type="ECO:0000256" key="3">
    <source>
        <dbReference type="ARBA" id="ARBA00022801"/>
    </source>
</evidence>
<dbReference type="CDD" id="cd16343">
    <property type="entry name" value="LMWPTP"/>
    <property type="match status" value="1"/>
</dbReference>
<feature type="active site" description="Proton donor" evidence="5">
    <location>
        <position position="147"/>
    </location>
</feature>
<evidence type="ECO:0000259" key="6">
    <source>
        <dbReference type="SMART" id="SM00226"/>
    </source>
</evidence>
<dbReference type="EC" id="3.1.3.48" evidence="2"/>
<dbReference type="PANTHER" id="PTHR11717:SF7">
    <property type="entry name" value="LOW MOLECULAR WEIGHT PHOSPHOTYROSINE PROTEIN PHOSPHATASE"/>
    <property type="match status" value="1"/>
</dbReference>
<evidence type="ECO:0000313" key="7">
    <source>
        <dbReference type="EMBL" id="SES48460.1"/>
    </source>
</evidence>
<evidence type="ECO:0000313" key="8">
    <source>
        <dbReference type="Proteomes" id="UP000199019"/>
    </source>
</evidence>
<name>A0A1H9XQN2_9MICO</name>
<dbReference type="GO" id="GO:0004725">
    <property type="term" value="F:protein tyrosine phosphatase activity"/>
    <property type="evidence" value="ECO:0007669"/>
    <property type="project" value="UniProtKB-EC"/>
</dbReference>
<dbReference type="SUPFAM" id="SSF52788">
    <property type="entry name" value="Phosphotyrosine protein phosphatases I"/>
    <property type="match status" value="1"/>
</dbReference>
<dbReference type="EMBL" id="FOHB01000010">
    <property type="protein sequence ID" value="SES48460.1"/>
    <property type="molecule type" value="Genomic_DNA"/>
</dbReference>
<dbReference type="InterPro" id="IPR050438">
    <property type="entry name" value="LMW_PTPase"/>
</dbReference>
<dbReference type="AlphaFoldDB" id="A0A1H9XQN2"/>
<keyword evidence="4" id="KW-0904">Protein phosphatase</keyword>
<feature type="active site" evidence="5">
    <location>
        <position position="29"/>
    </location>
</feature>
<organism evidence="7 8">
    <name type="scientific">Pedococcus cremeus</name>
    <dbReference type="NCBI Taxonomy" id="587636"/>
    <lineage>
        <taxon>Bacteria</taxon>
        <taxon>Bacillati</taxon>
        <taxon>Actinomycetota</taxon>
        <taxon>Actinomycetes</taxon>
        <taxon>Micrococcales</taxon>
        <taxon>Intrasporangiaceae</taxon>
        <taxon>Pedococcus</taxon>
    </lineage>
</organism>
<keyword evidence="3" id="KW-0378">Hydrolase</keyword>